<evidence type="ECO:0000313" key="2">
    <source>
        <dbReference type="Proteomes" id="UP000663831"/>
    </source>
</evidence>
<name>A0A8H3HCJ0_9AGAM</name>
<organism evidence="1 2">
    <name type="scientific">Rhizoctonia solani</name>
    <dbReference type="NCBI Taxonomy" id="456999"/>
    <lineage>
        <taxon>Eukaryota</taxon>
        <taxon>Fungi</taxon>
        <taxon>Dikarya</taxon>
        <taxon>Basidiomycota</taxon>
        <taxon>Agaricomycotina</taxon>
        <taxon>Agaricomycetes</taxon>
        <taxon>Cantharellales</taxon>
        <taxon>Ceratobasidiaceae</taxon>
        <taxon>Rhizoctonia</taxon>
    </lineage>
</organism>
<dbReference type="AlphaFoldDB" id="A0A8H3HCJ0"/>
<protein>
    <submittedName>
        <fullName evidence="1">Uncharacterized protein</fullName>
    </submittedName>
</protein>
<proteinExistence type="predicted"/>
<gene>
    <name evidence="1" type="ORF">RDB_LOCUS118971</name>
</gene>
<evidence type="ECO:0000313" key="1">
    <source>
        <dbReference type="EMBL" id="CAE6500911.1"/>
    </source>
</evidence>
<comment type="caution">
    <text evidence="1">The sequence shown here is derived from an EMBL/GenBank/DDBJ whole genome shotgun (WGS) entry which is preliminary data.</text>
</comment>
<sequence length="268" mass="29813">MIAEDYAAEAGLLDFVSLWKDVMSVTSRLESSAYSKESPHFDPNRPPAWRHQNIKVRQTPTRIVIHSNQCHRSSGKAVLPSMSLATLYNSLPCVEDASDAFKDRDAMFAKLAPLLAAYQLQFGVCLVHAHCAIEEGEAMVAKGNISRPVRDVPQHPERWLADGTPYEFSQEPTKTPPAELVRDFQAIVGKDTTLGLFYSNNPPDGKVWLEHTEGRDNIVELVDKDKMPNHLETGWIPGVDDPLMMACTIICRKPDKGGKHMRVHLGGS</sequence>
<dbReference type="EMBL" id="CAJMWV010004545">
    <property type="protein sequence ID" value="CAE6500911.1"/>
    <property type="molecule type" value="Genomic_DNA"/>
</dbReference>
<dbReference type="Proteomes" id="UP000663831">
    <property type="component" value="Unassembled WGS sequence"/>
</dbReference>
<reference evidence="1" key="1">
    <citation type="submission" date="2021-01" db="EMBL/GenBank/DDBJ databases">
        <authorList>
            <person name="Kaushik A."/>
        </authorList>
    </citation>
    <scope>NUCLEOTIDE SEQUENCE</scope>
    <source>
        <strain evidence="1">AG3-1AP</strain>
    </source>
</reference>
<accession>A0A8H3HCJ0</accession>